<dbReference type="EMBL" id="JAAVMX010000007">
    <property type="protein sequence ID" value="KAF4506368.1"/>
    <property type="molecule type" value="Genomic_DNA"/>
</dbReference>
<dbReference type="OrthoDB" id="15108at2759"/>
<name>A0A8H4LVP0_9HYPO</name>
<keyword evidence="1" id="KW-0812">Transmembrane</keyword>
<feature type="transmembrane region" description="Helical" evidence="1">
    <location>
        <begin position="32"/>
        <end position="52"/>
    </location>
</feature>
<reference evidence="2 3" key="1">
    <citation type="journal article" date="2020" name="Genome Biol. Evol.">
        <title>A new high-quality draft genome assembly of the Chinese cordyceps Ophiocordyceps sinensis.</title>
        <authorList>
            <person name="Shu R."/>
            <person name="Zhang J."/>
            <person name="Meng Q."/>
            <person name="Zhang H."/>
            <person name="Zhou G."/>
            <person name="Li M."/>
            <person name="Wu P."/>
            <person name="Zhao Y."/>
            <person name="Chen C."/>
            <person name="Qin Q."/>
        </authorList>
    </citation>
    <scope>NUCLEOTIDE SEQUENCE [LARGE SCALE GENOMIC DNA]</scope>
    <source>
        <strain evidence="2 3">IOZ07</strain>
    </source>
</reference>
<evidence type="ECO:0000256" key="1">
    <source>
        <dbReference type="SAM" id="Phobius"/>
    </source>
</evidence>
<dbReference type="PANTHER" id="PTHR39476:SF1">
    <property type="entry name" value="NADH DEHYDROGENASE [UBIQUINONE] 1 BETA SUBCOMPLEX SUBUNIT 4"/>
    <property type="match status" value="1"/>
</dbReference>
<dbReference type="Proteomes" id="UP000557566">
    <property type="component" value="Unassembled WGS sequence"/>
</dbReference>
<comment type="caution">
    <text evidence="2">The sequence shown here is derived from an EMBL/GenBank/DDBJ whole genome shotgun (WGS) entry which is preliminary data.</text>
</comment>
<evidence type="ECO:0000313" key="2">
    <source>
        <dbReference type="EMBL" id="KAF4506368.1"/>
    </source>
</evidence>
<keyword evidence="1" id="KW-1133">Transmembrane helix</keyword>
<organism evidence="2 3">
    <name type="scientific">Ophiocordyceps sinensis</name>
    <dbReference type="NCBI Taxonomy" id="72228"/>
    <lineage>
        <taxon>Eukaryota</taxon>
        <taxon>Fungi</taxon>
        <taxon>Dikarya</taxon>
        <taxon>Ascomycota</taxon>
        <taxon>Pezizomycotina</taxon>
        <taxon>Sordariomycetes</taxon>
        <taxon>Hypocreomycetidae</taxon>
        <taxon>Hypocreales</taxon>
        <taxon>Ophiocordycipitaceae</taxon>
        <taxon>Ophiocordyceps</taxon>
    </lineage>
</organism>
<dbReference type="PANTHER" id="PTHR39476">
    <property type="entry name" value="NADH:UBIQUINONE OXIDOREDUCTASE 6.6KD SUBUNIT"/>
    <property type="match status" value="1"/>
</dbReference>
<protein>
    <recommendedName>
        <fullName evidence="4">NADH:ubiquinone oxidoreductase 6.6kD subunit</fullName>
    </recommendedName>
</protein>
<keyword evidence="1" id="KW-0472">Membrane</keyword>
<gene>
    <name evidence="2" type="ORF">G6O67_006458</name>
</gene>
<evidence type="ECO:0000313" key="3">
    <source>
        <dbReference type="Proteomes" id="UP000557566"/>
    </source>
</evidence>
<dbReference type="AlphaFoldDB" id="A0A8H4LVP0"/>
<sequence length="72" mass="8678">MAHLKVKPDPAFLKLQAMQRKRHHYFRWTPRTVKITIMYMVVVPAITGYVAYWNDGLWDVRAKRRGDTVYER</sequence>
<evidence type="ECO:0008006" key="4">
    <source>
        <dbReference type="Google" id="ProtNLM"/>
    </source>
</evidence>
<accession>A0A8H4LVP0</accession>
<keyword evidence="3" id="KW-1185">Reference proteome</keyword>
<proteinExistence type="predicted"/>